<reference evidence="1 2" key="1">
    <citation type="journal article" date="2019" name="Sci. Rep.">
        <title>Orb-weaving spider Araneus ventricosus genome elucidates the spidroin gene catalogue.</title>
        <authorList>
            <person name="Kono N."/>
            <person name="Nakamura H."/>
            <person name="Ohtoshi R."/>
            <person name="Moran D.A.P."/>
            <person name="Shinohara A."/>
            <person name="Yoshida Y."/>
            <person name="Fujiwara M."/>
            <person name="Mori M."/>
            <person name="Tomita M."/>
            <person name="Arakawa K."/>
        </authorList>
    </citation>
    <scope>NUCLEOTIDE SEQUENCE [LARGE SCALE GENOMIC DNA]</scope>
</reference>
<dbReference type="OrthoDB" id="6432042at2759"/>
<protein>
    <submittedName>
        <fullName evidence="1">Uncharacterized protein</fullName>
    </submittedName>
</protein>
<proteinExistence type="predicted"/>
<dbReference type="Proteomes" id="UP000499080">
    <property type="component" value="Unassembled WGS sequence"/>
</dbReference>
<name>A0A4Y2R8X3_ARAVE</name>
<comment type="caution">
    <text evidence="1">The sequence shown here is derived from an EMBL/GenBank/DDBJ whole genome shotgun (WGS) entry which is preliminary data.</text>
</comment>
<dbReference type="EMBL" id="BGPR01016192">
    <property type="protein sequence ID" value="GBN72163.1"/>
    <property type="molecule type" value="Genomic_DNA"/>
</dbReference>
<accession>A0A4Y2R8X3</accession>
<sequence>MLRESDLSLERAIDLGKTAELSKIRAQTAQGQNVDFVGRRSVPQKRVSSREANWSEKDETANKSFKNGEKARVFSSCWKCNRKHIKGKCPAYGKALPFL</sequence>
<dbReference type="AlphaFoldDB" id="A0A4Y2R8X3"/>
<gene>
    <name evidence="1" type="ORF">AVEN_134744_1</name>
</gene>
<organism evidence="1 2">
    <name type="scientific">Araneus ventricosus</name>
    <name type="common">Orbweaver spider</name>
    <name type="synonym">Epeira ventricosa</name>
    <dbReference type="NCBI Taxonomy" id="182803"/>
    <lineage>
        <taxon>Eukaryota</taxon>
        <taxon>Metazoa</taxon>
        <taxon>Ecdysozoa</taxon>
        <taxon>Arthropoda</taxon>
        <taxon>Chelicerata</taxon>
        <taxon>Arachnida</taxon>
        <taxon>Araneae</taxon>
        <taxon>Araneomorphae</taxon>
        <taxon>Entelegynae</taxon>
        <taxon>Araneoidea</taxon>
        <taxon>Araneidae</taxon>
        <taxon>Araneus</taxon>
    </lineage>
</organism>
<evidence type="ECO:0000313" key="1">
    <source>
        <dbReference type="EMBL" id="GBN72163.1"/>
    </source>
</evidence>
<evidence type="ECO:0000313" key="2">
    <source>
        <dbReference type="Proteomes" id="UP000499080"/>
    </source>
</evidence>
<keyword evidence="2" id="KW-1185">Reference proteome</keyword>